<keyword evidence="1" id="KW-0812">Transmembrane</keyword>
<accession>A0A6G1GAF6</accession>
<name>A0A6G1GAF6_9PEZI</name>
<evidence type="ECO:0000313" key="3">
    <source>
        <dbReference type="Proteomes" id="UP000504638"/>
    </source>
</evidence>
<feature type="non-terminal residue" evidence="2">
    <location>
        <position position="80"/>
    </location>
</feature>
<dbReference type="AlphaFoldDB" id="A0A6G1GAF6"/>
<keyword evidence="1" id="KW-0472">Membrane</keyword>
<dbReference type="GeneID" id="54416243"/>
<dbReference type="PANTHER" id="PTHR39218:SF1">
    <property type="entry name" value="OXIDOREDUCTASE 14 KDA SUBUNIT, PUTATIVE (AFU_ORTHOLOGUE AFUA_1G12110)-RELATED"/>
    <property type="match status" value="1"/>
</dbReference>
<feature type="transmembrane region" description="Helical" evidence="1">
    <location>
        <begin position="5"/>
        <end position="21"/>
    </location>
</feature>
<dbReference type="RefSeq" id="XP_033536686.1">
    <property type="nucleotide sequence ID" value="XM_033675673.1"/>
</dbReference>
<keyword evidence="3" id="KW-1185">Reference proteome</keyword>
<evidence type="ECO:0000313" key="4">
    <source>
        <dbReference type="RefSeq" id="XP_033536686.1"/>
    </source>
</evidence>
<dbReference type="PANTHER" id="PTHR39218">
    <property type="entry name" value="OXIDOREDUCTASE 14 KDA SUBUNIT, PUTATIVE (AFU_ORTHOLOGUE AFUA_1G12110)-RELATED"/>
    <property type="match status" value="1"/>
</dbReference>
<reference evidence="4" key="2">
    <citation type="submission" date="2020-04" db="EMBL/GenBank/DDBJ databases">
        <authorList>
            <consortium name="NCBI Genome Project"/>
        </authorList>
    </citation>
    <scope>NUCLEOTIDE SEQUENCE</scope>
    <source>
        <strain evidence="4">CBS 781.70</strain>
    </source>
</reference>
<evidence type="ECO:0000256" key="1">
    <source>
        <dbReference type="SAM" id="Phobius"/>
    </source>
</evidence>
<evidence type="ECO:0008006" key="5">
    <source>
        <dbReference type="Google" id="ProtNLM"/>
    </source>
</evidence>
<feature type="transmembrane region" description="Helical" evidence="1">
    <location>
        <begin position="33"/>
        <end position="50"/>
    </location>
</feature>
<organism evidence="2">
    <name type="scientific">Eremomyces bilateralis CBS 781.70</name>
    <dbReference type="NCBI Taxonomy" id="1392243"/>
    <lineage>
        <taxon>Eukaryota</taxon>
        <taxon>Fungi</taxon>
        <taxon>Dikarya</taxon>
        <taxon>Ascomycota</taxon>
        <taxon>Pezizomycotina</taxon>
        <taxon>Dothideomycetes</taxon>
        <taxon>Dothideomycetes incertae sedis</taxon>
        <taxon>Eremomycetales</taxon>
        <taxon>Eremomycetaceae</taxon>
        <taxon>Eremomyces</taxon>
    </lineage>
</organism>
<dbReference type="EMBL" id="ML975152">
    <property type="protein sequence ID" value="KAF1815055.1"/>
    <property type="molecule type" value="Genomic_DNA"/>
</dbReference>
<dbReference type="OrthoDB" id="2141050at2759"/>
<evidence type="ECO:0000313" key="2">
    <source>
        <dbReference type="EMBL" id="KAF1815055.1"/>
    </source>
</evidence>
<proteinExistence type="predicted"/>
<keyword evidence="1" id="KW-1133">Transmembrane helix</keyword>
<protein>
    <recommendedName>
        <fullName evidence="5">NADH-ubiquinone oxidoreductase 14 kDa subunit</fullName>
    </recommendedName>
</protein>
<dbReference type="Proteomes" id="UP000504638">
    <property type="component" value="Unplaced"/>
</dbReference>
<reference evidence="4" key="3">
    <citation type="submission" date="2025-04" db="UniProtKB">
        <authorList>
            <consortium name="RefSeq"/>
        </authorList>
    </citation>
    <scope>IDENTIFICATION</scope>
    <source>
        <strain evidence="4">CBS 781.70</strain>
    </source>
</reference>
<reference evidence="2 4" key="1">
    <citation type="submission" date="2020-01" db="EMBL/GenBank/DDBJ databases">
        <authorList>
            <consortium name="DOE Joint Genome Institute"/>
            <person name="Haridas S."/>
            <person name="Albert R."/>
            <person name="Binder M."/>
            <person name="Bloem J."/>
            <person name="Labutti K."/>
            <person name="Salamov A."/>
            <person name="Andreopoulos B."/>
            <person name="Baker S.E."/>
            <person name="Barry K."/>
            <person name="Bills G."/>
            <person name="Bluhm B.H."/>
            <person name="Cannon C."/>
            <person name="Castanera R."/>
            <person name="Culley D.E."/>
            <person name="Daum C."/>
            <person name="Ezra D."/>
            <person name="Gonzalez J.B."/>
            <person name="Henrissat B."/>
            <person name="Kuo A."/>
            <person name="Liang C."/>
            <person name="Lipzen A."/>
            <person name="Lutzoni F."/>
            <person name="Magnuson J."/>
            <person name="Mondo S."/>
            <person name="Nolan M."/>
            <person name="Ohm R."/>
            <person name="Pangilinan J."/>
            <person name="Park H.-J."/>
            <person name="Ramirez L."/>
            <person name="Alfaro M."/>
            <person name="Sun H."/>
            <person name="Tritt A."/>
            <person name="Yoshinaga Y."/>
            <person name="Zwiers L.-H."/>
            <person name="Turgeon B.G."/>
            <person name="Goodwin S.B."/>
            <person name="Spatafora J.W."/>
            <person name="Crous P.W."/>
            <person name="Grigoriev I.V."/>
        </authorList>
    </citation>
    <scope>NUCLEOTIDE SEQUENCE</scope>
    <source>
        <strain evidence="2 4">CBS 781.70</strain>
    </source>
</reference>
<gene>
    <name evidence="2 4" type="ORF">P152DRAFT_378484</name>
</gene>
<sequence length="80" mass="9374">MVHKILFWGGFGIAVRLWQLGIQMRPLFDRSHIIAYPIYAAVGGGFGFWLDGFEKRQFRYVTDMKERLIEKRKRVAALEA</sequence>